<keyword evidence="2" id="KW-1185">Reference proteome</keyword>
<name>A0ACD2ZZ60_9AGAR</name>
<protein>
    <submittedName>
        <fullName evidence="1">Uncharacterized protein</fullName>
    </submittedName>
</protein>
<accession>A0ACD2ZZ60</accession>
<evidence type="ECO:0000313" key="2">
    <source>
        <dbReference type="Proteomes" id="UP000308600"/>
    </source>
</evidence>
<reference evidence="1 2" key="1">
    <citation type="journal article" date="2019" name="Nat. Ecol. Evol.">
        <title>Megaphylogeny resolves global patterns of mushroom evolution.</title>
        <authorList>
            <person name="Varga T."/>
            <person name="Krizsan K."/>
            <person name="Foldi C."/>
            <person name="Dima B."/>
            <person name="Sanchez-Garcia M."/>
            <person name="Sanchez-Ramirez S."/>
            <person name="Szollosi G.J."/>
            <person name="Szarkandi J.G."/>
            <person name="Papp V."/>
            <person name="Albert L."/>
            <person name="Andreopoulos W."/>
            <person name="Angelini C."/>
            <person name="Antonin V."/>
            <person name="Barry K.W."/>
            <person name="Bougher N.L."/>
            <person name="Buchanan P."/>
            <person name="Buyck B."/>
            <person name="Bense V."/>
            <person name="Catcheside P."/>
            <person name="Chovatia M."/>
            <person name="Cooper J."/>
            <person name="Damon W."/>
            <person name="Desjardin D."/>
            <person name="Finy P."/>
            <person name="Geml J."/>
            <person name="Haridas S."/>
            <person name="Hughes K."/>
            <person name="Justo A."/>
            <person name="Karasinski D."/>
            <person name="Kautmanova I."/>
            <person name="Kiss B."/>
            <person name="Kocsube S."/>
            <person name="Kotiranta H."/>
            <person name="LaButti K.M."/>
            <person name="Lechner B.E."/>
            <person name="Liimatainen K."/>
            <person name="Lipzen A."/>
            <person name="Lukacs Z."/>
            <person name="Mihaltcheva S."/>
            <person name="Morgado L.N."/>
            <person name="Niskanen T."/>
            <person name="Noordeloos M.E."/>
            <person name="Ohm R.A."/>
            <person name="Ortiz-Santana B."/>
            <person name="Ovrebo C."/>
            <person name="Racz N."/>
            <person name="Riley R."/>
            <person name="Savchenko A."/>
            <person name="Shiryaev A."/>
            <person name="Soop K."/>
            <person name="Spirin V."/>
            <person name="Szebenyi C."/>
            <person name="Tomsovsky M."/>
            <person name="Tulloss R.E."/>
            <person name="Uehling J."/>
            <person name="Grigoriev I.V."/>
            <person name="Vagvolgyi C."/>
            <person name="Papp T."/>
            <person name="Martin F.M."/>
            <person name="Miettinen O."/>
            <person name="Hibbett D.S."/>
            <person name="Nagy L.G."/>
        </authorList>
    </citation>
    <scope>NUCLEOTIDE SEQUENCE [LARGE SCALE GENOMIC DNA]</scope>
    <source>
        <strain evidence="1 2">NL-1719</strain>
    </source>
</reference>
<organism evidence="1 2">
    <name type="scientific">Pluteus cervinus</name>
    <dbReference type="NCBI Taxonomy" id="181527"/>
    <lineage>
        <taxon>Eukaryota</taxon>
        <taxon>Fungi</taxon>
        <taxon>Dikarya</taxon>
        <taxon>Basidiomycota</taxon>
        <taxon>Agaricomycotina</taxon>
        <taxon>Agaricomycetes</taxon>
        <taxon>Agaricomycetidae</taxon>
        <taxon>Agaricales</taxon>
        <taxon>Pluteineae</taxon>
        <taxon>Pluteaceae</taxon>
        <taxon>Pluteus</taxon>
    </lineage>
</organism>
<evidence type="ECO:0000313" key="1">
    <source>
        <dbReference type="EMBL" id="TFK58369.1"/>
    </source>
</evidence>
<proteinExistence type="predicted"/>
<dbReference type="EMBL" id="ML209414">
    <property type="protein sequence ID" value="TFK58369.1"/>
    <property type="molecule type" value="Genomic_DNA"/>
</dbReference>
<gene>
    <name evidence="1" type="ORF">BDN72DRAFT_906807</name>
</gene>
<sequence length="234" mass="26032">MFPPDPFAPVQAADAKSSPVIIQLPHGIEGLIQEAVRIQDDGYESETEQVECVGSDAEDEHEEIATGESTAKSASEDESVDEAMESATKSGDADDEPGMEELTTKSVDAHEERATQLLQETSIQSKSEYLPNKTLPRKEKQRRRRNLKNDGKRRIKRIATAKGKVIFHYRFKRPPKGMSKALSTVEVDINAATTLCVSGGGSWLGKRITVKRTTPWTLPELRARGFRYIDWDGM</sequence>
<dbReference type="Proteomes" id="UP000308600">
    <property type="component" value="Unassembled WGS sequence"/>
</dbReference>